<dbReference type="GO" id="GO:0003700">
    <property type="term" value="F:DNA-binding transcription factor activity"/>
    <property type="evidence" value="ECO:0007669"/>
    <property type="project" value="InterPro"/>
</dbReference>
<comment type="caution">
    <text evidence="5">The sequence shown here is derived from an EMBL/GenBank/DDBJ whole genome shotgun (WGS) entry which is preliminary data.</text>
</comment>
<dbReference type="SUPFAM" id="SSF46689">
    <property type="entry name" value="Homeodomain-like"/>
    <property type="match status" value="2"/>
</dbReference>
<dbReference type="Pfam" id="PF12833">
    <property type="entry name" value="HTH_18"/>
    <property type="match status" value="1"/>
</dbReference>
<dbReference type="PANTHER" id="PTHR46796">
    <property type="entry name" value="HTH-TYPE TRANSCRIPTIONAL ACTIVATOR RHAS-RELATED"/>
    <property type="match status" value="1"/>
</dbReference>
<dbReference type="EMBL" id="QQAV01000003">
    <property type="protein sequence ID" value="RDI26272.1"/>
    <property type="molecule type" value="Genomic_DNA"/>
</dbReference>
<evidence type="ECO:0000256" key="1">
    <source>
        <dbReference type="ARBA" id="ARBA00023015"/>
    </source>
</evidence>
<dbReference type="InterPro" id="IPR018060">
    <property type="entry name" value="HTH_AraC"/>
</dbReference>
<proteinExistence type="predicted"/>
<dbReference type="GO" id="GO:0043565">
    <property type="term" value="F:sequence-specific DNA binding"/>
    <property type="evidence" value="ECO:0007669"/>
    <property type="project" value="InterPro"/>
</dbReference>
<name>A0A370FJX0_9BURK</name>
<dbReference type="Gene3D" id="1.10.10.60">
    <property type="entry name" value="Homeodomain-like"/>
    <property type="match status" value="2"/>
</dbReference>
<evidence type="ECO:0000313" key="6">
    <source>
        <dbReference type="Proteomes" id="UP000255265"/>
    </source>
</evidence>
<dbReference type="InterPro" id="IPR020449">
    <property type="entry name" value="Tscrpt_reg_AraC-type_HTH"/>
</dbReference>
<dbReference type="PRINTS" id="PR00032">
    <property type="entry name" value="HTHARAC"/>
</dbReference>
<dbReference type="PANTHER" id="PTHR46796:SF14">
    <property type="entry name" value="TRANSCRIPTIONAL REGULATORY PROTEIN"/>
    <property type="match status" value="1"/>
</dbReference>
<dbReference type="Proteomes" id="UP000255265">
    <property type="component" value="Unassembled WGS sequence"/>
</dbReference>
<reference evidence="5 6" key="1">
    <citation type="submission" date="2018-07" db="EMBL/GenBank/DDBJ databases">
        <title>Genomic Encyclopedia of Type Strains, Phase IV (KMG-IV): sequencing the most valuable type-strain genomes for metagenomic binning, comparative biology and taxonomic classification.</title>
        <authorList>
            <person name="Goeker M."/>
        </authorList>
    </citation>
    <scope>NUCLEOTIDE SEQUENCE [LARGE SCALE GENOMIC DNA]</scope>
    <source>
        <strain evidence="5 6">DSM 21352</strain>
    </source>
</reference>
<keyword evidence="6" id="KW-1185">Reference proteome</keyword>
<keyword evidence="1" id="KW-0805">Transcription regulation</keyword>
<accession>A0A370FJX0</accession>
<gene>
    <name evidence="5" type="ORF">DFR41_103432</name>
</gene>
<dbReference type="PROSITE" id="PS01124">
    <property type="entry name" value="HTH_ARAC_FAMILY_2"/>
    <property type="match status" value="1"/>
</dbReference>
<evidence type="ECO:0000256" key="3">
    <source>
        <dbReference type="ARBA" id="ARBA00023163"/>
    </source>
</evidence>
<dbReference type="AlphaFoldDB" id="A0A370FJX0"/>
<organism evidence="5 6">
    <name type="scientific">Pseudacidovorax intermedius</name>
    <dbReference type="NCBI Taxonomy" id="433924"/>
    <lineage>
        <taxon>Bacteria</taxon>
        <taxon>Pseudomonadati</taxon>
        <taxon>Pseudomonadota</taxon>
        <taxon>Betaproteobacteria</taxon>
        <taxon>Burkholderiales</taxon>
        <taxon>Comamonadaceae</taxon>
        <taxon>Pseudacidovorax</taxon>
    </lineage>
</organism>
<evidence type="ECO:0000313" key="5">
    <source>
        <dbReference type="EMBL" id="RDI26272.1"/>
    </source>
</evidence>
<dbReference type="RefSeq" id="WP_017758487.1">
    <property type="nucleotide sequence ID" value="NZ_QQAV01000003.1"/>
</dbReference>
<evidence type="ECO:0000256" key="2">
    <source>
        <dbReference type="ARBA" id="ARBA00023125"/>
    </source>
</evidence>
<feature type="domain" description="HTH araC/xylS-type" evidence="4">
    <location>
        <begin position="209"/>
        <end position="307"/>
    </location>
</feature>
<keyword evidence="2" id="KW-0238">DNA-binding</keyword>
<protein>
    <submittedName>
        <fullName evidence="5">AraC family transcriptional regulator</fullName>
    </submittedName>
</protein>
<dbReference type="InterPro" id="IPR050204">
    <property type="entry name" value="AraC_XylS_family_regulators"/>
</dbReference>
<dbReference type="OrthoDB" id="9816344at2"/>
<sequence length="308" mass="34388">MNLESDPTENTPGGFDLRRWRALEGASPAREPWQALPGHEVRRSSQGLPWPGLMLWHQVGPEGDLYVPPTAEHTILVRRAIPTDLLQRHGASVGRTRWQPGQAVVVPAGLPSFWRSARPRDNLHIDVAPSWLHRSAQAEVSLHSCFGRDDPVLDGFARMLLGALDSQAALHSGFGEHVAQALALHLLSHYAGPHRALRGGAWLLRRQMQQLEEAVREALDAHWTVERMARLVGLSSFHFARAFKASYGMTPHAWLNAQRMAHAAQLVRETSLDIAEIAARTGHRSAPHFSQVFRRHWGQSPTDFRRGS</sequence>
<evidence type="ECO:0000259" key="4">
    <source>
        <dbReference type="PROSITE" id="PS01124"/>
    </source>
</evidence>
<dbReference type="SMART" id="SM00342">
    <property type="entry name" value="HTH_ARAC"/>
    <property type="match status" value="1"/>
</dbReference>
<dbReference type="InterPro" id="IPR009057">
    <property type="entry name" value="Homeodomain-like_sf"/>
</dbReference>
<keyword evidence="3" id="KW-0804">Transcription</keyword>